<dbReference type="InterPro" id="IPR036291">
    <property type="entry name" value="NAD(P)-bd_dom_sf"/>
</dbReference>
<dbReference type="Gene3D" id="3.40.50.720">
    <property type="entry name" value="NAD(P)-binding Rossmann-like Domain"/>
    <property type="match status" value="1"/>
</dbReference>
<dbReference type="Gene3D" id="3.30.360.10">
    <property type="entry name" value="Dihydrodipicolinate Reductase, domain 2"/>
    <property type="match status" value="1"/>
</dbReference>
<comment type="similarity">
    <text evidence="1">Belongs to the Gfo/Idh/MocA family.</text>
</comment>
<dbReference type="GO" id="GO:0000166">
    <property type="term" value="F:nucleotide binding"/>
    <property type="evidence" value="ECO:0007669"/>
    <property type="project" value="InterPro"/>
</dbReference>
<dbReference type="PANTHER" id="PTHR22604:SF105">
    <property type="entry name" value="TRANS-1,2-DIHYDROBENZENE-1,2-DIOL DEHYDROGENASE"/>
    <property type="match status" value="1"/>
</dbReference>
<keyword evidence="2" id="KW-0560">Oxidoreductase</keyword>
<organism evidence="5 6">
    <name type="scientific">Halostagnicola kamekurae</name>
    <dbReference type="NCBI Taxonomy" id="619731"/>
    <lineage>
        <taxon>Archaea</taxon>
        <taxon>Methanobacteriati</taxon>
        <taxon>Methanobacteriota</taxon>
        <taxon>Stenosarchaea group</taxon>
        <taxon>Halobacteria</taxon>
        <taxon>Halobacteriales</taxon>
        <taxon>Natrialbaceae</taxon>
        <taxon>Halostagnicola</taxon>
    </lineage>
</organism>
<evidence type="ECO:0000259" key="3">
    <source>
        <dbReference type="Pfam" id="PF01408"/>
    </source>
</evidence>
<feature type="domain" description="Gfo/Idh/MocA-like oxidoreductase N-terminal" evidence="3">
    <location>
        <begin position="10"/>
        <end position="120"/>
    </location>
</feature>
<sequence length="332" mass="35953">MDFGVLSTAGIAQKAFLPAVDASDHQTVAIASRSEGRADAVAAEYGIEHVYEGYDRLLEDAPIDAVYIPLPNALHAEWTKAAADAGIDVLCEKPLAVDTVEARDVVDYCEQRDVTLMEGFMYLYHPRTRRALEIADDHFGTIRSVTASFKFSLTGRPDDIRLSPDLDGGSLMDVGCYPVSVARQFLGEPARVYAHADDSRDSGVDTELAAILEYASGASARIASGFDTQKVQYYRVEAENGWLEVRDAFDVPGGEPLELEYEVDGRHALETFEPVDQYRLEVEHFADCVENGATPRTDGSEAIANMAVLDAISQSAASGAAVDIGAAVDVEY</sequence>
<dbReference type="InterPro" id="IPR055170">
    <property type="entry name" value="GFO_IDH_MocA-like_dom"/>
</dbReference>
<evidence type="ECO:0000259" key="4">
    <source>
        <dbReference type="Pfam" id="PF22725"/>
    </source>
</evidence>
<gene>
    <name evidence="5" type="ORF">SAMN04488556_2884</name>
</gene>
<protein>
    <submittedName>
        <fullName evidence="5">Predicted dehydrogenase</fullName>
    </submittedName>
</protein>
<dbReference type="AlphaFoldDB" id="A0A1I6SSN8"/>
<keyword evidence="6" id="KW-1185">Reference proteome</keyword>
<evidence type="ECO:0000313" key="6">
    <source>
        <dbReference type="Proteomes" id="UP000199199"/>
    </source>
</evidence>
<dbReference type="EMBL" id="FOZS01000002">
    <property type="protein sequence ID" value="SFS79930.1"/>
    <property type="molecule type" value="Genomic_DNA"/>
</dbReference>
<evidence type="ECO:0000256" key="1">
    <source>
        <dbReference type="ARBA" id="ARBA00010928"/>
    </source>
</evidence>
<dbReference type="Pfam" id="PF22725">
    <property type="entry name" value="GFO_IDH_MocA_C3"/>
    <property type="match status" value="1"/>
</dbReference>
<dbReference type="Proteomes" id="UP000199199">
    <property type="component" value="Unassembled WGS sequence"/>
</dbReference>
<dbReference type="PANTHER" id="PTHR22604">
    <property type="entry name" value="OXIDOREDUCTASES"/>
    <property type="match status" value="1"/>
</dbReference>
<dbReference type="InterPro" id="IPR000683">
    <property type="entry name" value="Gfo/Idh/MocA-like_OxRdtase_N"/>
</dbReference>
<proteinExistence type="inferred from homology"/>
<dbReference type="Pfam" id="PF01408">
    <property type="entry name" value="GFO_IDH_MocA"/>
    <property type="match status" value="1"/>
</dbReference>
<evidence type="ECO:0000313" key="5">
    <source>
        <dbReference type="EMBL" id="SFS79930.1"/>
    </source>
</evidence>
<feature type="domain" description="GFO/IDH/MocA-like oxidoreductase" evidence="4">
    <location>
        <begin position="134"/>
        <end position="244"/>
    </location>
</feature>
<dbReference type="RefSeq" id="WP_092905278.1">
    <property type="nucleotide sequence ID" value="NZ_FOZS01000002.1"/>
</dbReference>
<dbReference type="SUPFAM" id="SSF51735">
    <property type="entry name" value="NAD(P)-binding Rossmann-fold domains"/>
    <property type="match status" value="1"/>
</dbReference>
<dbReference type="SUPFAM" id="SSF55347">
    <property type="entry name" value="Glyceraldehyde-3-phosphate dehydrogenase-like, C-terminal domain"/>
    <property type="match status" value="1"/>
</dbReference>
<dbReference type="InterPro" id="IPR050984">
    <property type="entry name" value="Gfo/Idh/MocA_domain"/>
</dbReference>
<accession>A0A1I6SSN8</accession>
<dbReference type="GO" id="GO:0016491">
    <property type="term" value="F:oxidoreductase activity"/>
    <property type="evidence" value="ECO:0007669"/>
    <property type="project" value="UniProtKB-KW"/>
</dbReference>
<evidence type="ECO:0000256" key="2">
    <source>
        <dbReference type="ARBA" id="ARBA00023002"/>
    </source>
</evidence>
<name>A0A1I6SSN8_9EURY</name>
<dbReference type="OrthoDB" id="25239at2157"/>
<reference evidence="6" key="1">
    <citation type="submission" date="2016-10" db="EMBL/GenBank/DDBJ databases">
        <authorList>
            <person name="Varghese N."/>
            <person name="Submissions S."/>
        </authorList>
    </citation>
    <scope>NUCLEOTIDE SEQUENCE [LARGE SCALE GENOMIC DNA]</scope>
    <source>
        <strain evidence="6">DSM 22427</strain>
    </source>
</reference>